<dbReference type="Proteomes" id="UP000229612">
    <property type="component" value="Unassembled WGS sequence"/>
</dbReference>
<dbReference type="CDD" id="cd20718">
    <property type="entry name" value="8prop_heme_binding_protein"/>
    <property type="match status" value="1"/>
</dbReference>
<feature type="transmembrane region" description="Helical" evidence="1">
    <location>
        <begin position="153"/>
        <end position="174"/>
    </location>
</feature>
<sequence length="694" mass="77521">MELFSYLGLHTAYLFVFSVSLGLGIGASVLSHGLFLLAAKDGKISRDEFKLLNLSRKVSWVAIFMYGFSGIGLFTLAYESMVELGIFYASMTVAAILIANEVLFSFRHLPRIQDTKNGGVVLDAFVLESGAISAVSWIFLMFHHVIYRTDIGYFPFMALYTASVVLAVLFTWFIYRHSVRKHDTRILKRSLLAAFLLTFIFIGTWYTEADYLTKSKNIEEVMPAVAGEATYTVDDVALHNNSEDCWLIIDRKVFNATEASRLHPAIFNCGEDVSENYHKNHGEVIRDKMMKFYIGELRDGKGITNVDVPFTKNLTLEPYRELYVDEGSWNPHNLMLVVEKDAEKLLAIDGTTHELIGRVHDVGFQPHTSVFSSDAKFMYIISRDGWLTKISLETLEPIQSVLVGENSRGTALTDNDKYIAIGNYAPGNLVILDADTMEILKTIALNVTIDGKEIESRAGAVVEDGNRIIVALKDANSVWAIDTDQSNFPVTDKFENIGENIPALHDAFLTPNGEYYIVASQGSKTAWVLDLTTMKPITEIETGETPHTGPGAAWGDYIYVPALGEGLITVIDTKTWKPAKYIKTGGPGLFVRSYSKDPSYPYVWADTAFGDYKDEIYVIDARINEIVETIIPVKGESSWHPEFTYDGKFVYIVSQTANEVEVYDAYTFEIVKRIEANTPSAISNVGLRIEEPGL</sequence>
<feature type="transmembrane region" description="Helical" evidence="1">
    <location>
        <begin position="125"/>
        <end position="147"/>
    </location>
</feature>
<feature type="transmembrane region" description="Helical" evidence="1">
    <location>
        <begin position="84"/>
        <end position="104"/>
    </location>
</feature>
<dbReference type="InterPro" id="IPR036400">
    <property type="entry name" value="Cyt_B5-like_heme/steroid_sf"/>
</dbReference>
<protein>
    <recommendedName>
        <fullName evidence="2">Cytochrome b5 heme-binding domain-containing protein</fullName>
    </recommendedName>
</protein>
<evidence type="ECO:0000313" key="4">
    <source>
        <dbReference type="Proteomes" id="UP000229612"/>
    </source>
</evidence>
<feature type="domain" description="Cytochrome b5 heme-binding" evidence="2">
    <location>
        <begin position="228"/>
        <end position="298"/>
    </location>
</feature>
<evidence type="ECO:0000256" key="1">
    <source>
        <dbReference type="SAM" id="Phobius"/>
    </source>
</evidence>
<dbReference type="Gene3D" id="2.140.10.20">
    <property type="entry name" value="C-terminal (heme d1) domain of cytochrome cd1-nitrite reductase"/>
    <property type="match status" value="1"/>
</dbReference>
<dbReference type="InterPro" id="IPR051200">
    <property type="entry name" value="Host-pathogen_enzymatic-act"/>
</dbReference>
<dbReference type="InterPro" id="IPR003143">
    <property type="entry name" value="Cyt_cd1_C_sf"/>
</dbReference>
<feature type="transmembrane region" description="Helical" evidence="1">
    <location>
        <begin position="186"/>
        <end position="206"/>
    </location>
</feature>
<name>A0A2H0UHX6_9BACT</name>
<keyword evidence="1" id="KW-0472">Membrane</keyword>
<comment type="caution">
    <text evidence="3">The sequence shown here is derived from an EMBL/GenBank/DDBJ whole genome shotgun (WGS) entry which is preliminary data.</text>
</comment>
<dbReference type="Pfam" id="PF02239">
    <property type="entry name" value="Cytochrom_D1"/>
    <property type="match status" value="1"/>
</dbReference>
<dbReference type="AlphaFoldDB" id="A0A2H0UHX6"/>
<dbReference type="EMBL" id="PFBG01000013">
    <property type="protein sequence ID" value="PIR86007.1"/>
    <property type="molecule type" value="Genomic_DNA"/>
</dbReference>
<feature type="transmembrane region" description="Helical" evidence="1">
    <location>
        <begin position="58"/>
        <end position="78"/>
    </location>
</feature>
<proteinExistence type="predicted"/>
<keyword evidence="1" id="KW-1133">Transmembrane helix</keyword>
<accession>A0A2H0UHX6</accession>
<dbReference type="Gene3D" id="3.10.120.10">
    <property type="entry name" value="Cytochrome b5-like heme/steroid binding domain"/>
    <property type="match status" value="1"/>
</dbReference>
<dbReference type="InterPro" id="IPR011048">
    <property type="entry name" value="Haem_d1_sf"/>
</dbReference>
<dbReference type="PROSITE" id="PS50255">
    <property type="entry name" value="CYTOCHROME_B5_2"/>
    <property type="match status" value="1"/>
</dbReference>
<dbReference type="SMART" id="SM01117">
    <property type="entry name" value="Cyt-b5"/>
    <property type="match status" value="1"/>
</dbReference>
<dbReference type="InterPro" id="IPR001199">
    <property type="entry name" value="Cyt_B5-like_heme/steroid-bd"/>
</dbReference>
<feature type="transmembrane region" description="Helical" evidence="1">
    <location>
        <begin position="12"/>
        <end position="37"/>
    </location>
</feature>
<organism evidence="3 4">
    <name type="scientific">Candidatus Kaiserbacteria bacterium CG10_big_fil_rev_8_21_14_0_10_44_10</name>
    <dbReference type="NCBI Taxonomy" id="1974606"/>
    <lineage>
        <taxon>Bacteria</taxon>
        <taxon>Candidatus Kaiseribacteriota</taxon>
    </lineage>
</organism>
<dbReference type="PANTHER" id="PTHR47197:SF3">
    <property type="entry name" value="DIHYDRO-HEME D1 DEHYDROGENASE"/>
    <property type="match status" value="1"/>
</dbReference>
<reference evidence="4" key="1">
    <citation type="submission" date="2017-09" db="EMBL/GenBank/DDBJ databases">
        <title>Depth-based differentiation of microbial function through sediment-hosted aquifers and enrichment of novel symbionts in the deep terrestrial subsurface.</title>
        <authorList>
            <person name="Probst A.J."/>
            <person name="Ladd B."/>
            <person name="Jarett J.K."/>
            <person name="Geller-Mcgrath D.E."/>
            <person name="Sieber C.M.K."/>
            <person name="Emerson J.B."/>
            <person name="Anantharaman K."/>
            <person name="Thomas B.C."/>
            <person name="Malmstrom R."/>
            <person name="Stieglmeier M."/>
            <person name="Klingl A."/>
            <person name="Woyke T."/>
            <person name="Ryan C.M."/>
            <person name="Banfield J.F."/>
        </authorList>
    </citation>
    <scope>NUCLEOTIDE SEQUENCE [LARGE SCALE GENOMIC DNA]</scope>
</reference>
<keyword evidence="1" id="KW-0812">Transmembrane</keyword>
<dbReference type="PANTHER" id="PTHR47197">
    <property type="entry name" value="PROTEIN NIRF"/>
    <property type="match status" value="1"/>
</dbReference>
<dbReference type="SUPFAM" id="SSF51004">
    <property type="entry name" value="C-terminal (heme d1) domain of cytochrome cd1-nitrite reductase"/>
    <property type="match status" value="1"/>
</dbReference>
<evidence type="ECO:0000259" key="2">
    <source>
        <dbReference type="PROSITE" id="PS50255"/>
    </source>
</evidence>
<gene>
    <name evidence="3" type="ORF">COU14_01170</name>
</gene>
<evidence type="ECO:0000313" key="3">
    <source>
        <dbReference type="EMBL" id="PIR86007.1"/>
    </source>
</evidence>
<dbReference type="SUPFAM" id="SSF55856">
    <property type="entry name" value="Cytochrome b5-like heme/steroid binding domain"/>
    <property type="match status" value="1"/>
</dbReference>
<dbReference type="Pfam" id="PF00173">
    <property type="entry name" value="Cyt-b5"/>
    <property type="match status" value="1"/>
</dbReference>